<dbReference type="Pfam" id="PF10459">
    <property type="entry name" value="Peptidase_S46"/>
    <property type="match status" value="1"/>
</dbReference>
<reference evidence="7 8" key="2">
    <citation type="submission" date="2015-01" db="EMBL/GenBank/DDBJ databases">
        <title>Complete genome sequence of Pyrinomonas methylaliphatogenes type strain K22T.</title>
        <authorList>
            <person name="Lee K.C.Y."/>
            <person name="Power J.F."/>
            <person name="Dunfield P.F."/>
            <person name="Morgan X.C."/>
            <person name="Huttenhower C."/>
            <person name="Stott M.B."/>
        </authorList>
    </citation>
    <scope>NUCLEOTIDE SEQUENCE [LARGE SCALE GENOMIC DNA]</scope>
    <source>
        <strain evidence="7 8">K22</strain>
    </source>
</reference>
<proteinExistence type="inferred from homology"/>
<dbReference type="EC" id="3.4.14.-" evidence="6"/>
<dbReference type="SUPFAM" id="SSF50494">
    <property type="entry name" value="Trypsin-like serine proteases"/>
    <property type="match status" value="1"/>
</dbReference>
<keyword evidence="4 6" id="KW-0732">Signal</keyword>
<evidence type="ECO:0000256" key="5">
    <source>
        <dbReference type="ARBA" id="ARBA00022801"/>
    </source>
</evidence>
<accession>A0A0B6X1F9</accession>
<feature type="signal peptide" evidence="6">
    <location>
        <begin position="1"/>
        <end position="26"/>
    </location>
</feature>
<gene>
    <name evidence="7" type="ORF">PYK22_02875</name>
</gene>
<dbReference type="GO" id="GO:0008239">
    <property type="term" value="F:dipeptidyl-peptidase activity"/>
    <property type="evidence" value="ECO:0007669"/>
    <property type="project" value="UniProtKB-UniRule"/>
</dbReference>
<dbReference type="RefSeq" id="WP_041978320.1">
    <property type="nucleotide sequence ID" value="NZ_CBXV010000008.1"/>
</dbReference>
<dbReference type="AlphaFoldDB" id="A0A0B6X1F9"/>
<dbReference type="PANTHER" id="PTHR38469:SF1">
    <property type="entry name" value="PERIPLASMIC PEPTIDASE SUBFAMILY S1B"/>
    <property type="match status" value="1"/>
</dbReference>
<keyword evidence="3 6" id="KW-0645">Protease</keyword>
<organism evidence="7 8">
    <name type="scientific">Pyrinomonas methylaliphatogenes</name>
    <dbReference type="NCBI Taxonomy" id="454194"/>
    <lineage>
        <taxon>Bacteria</taxon>
        <taxon>Pseudomonadati</taxon>
        <taxon>Acidobacteriota</taxon>
        <taxon>Blastocatellia</taxon>
        <taxon>Blastocatellales</taxon>
        <taxon>Pyrinomonadaceae</taxon>
        <taxon>Pyrinomonas</taxon>
    </lineage>
</organism>
<evidence type="ECO:0000256" key="3">
    <source>
        <dbReference type="ARBA" id="ARBA00022670"/>
    </source>
</evidence>
<keyword evidence="8" id="KW-1185">Reference proteome</keyword>
<dbReference type="InterPro" id="IPR009003">
    <property type="entry name" value="Peptidase_S1_PA"/>
</dbReference>
<dbReference type="InterPro" id="IPR019500">
    <property type="entry name" value="Pep_S46"/>
</dbReference>
<evidence type="ECO:0000313" key="8">
    <source>
        <dbReference type="Proteomes" id="UP000031518"/>
    </source>
</evidence>
<comment type="function">
    <text evidence="6">Catalyzes the removal of dipeptides from the N-terminus of oligopeptides.</text>
</comment>
<evidence type="ECO:0000313" key="7">
    <source>
        <dbReference type="EMBL" id="CDM66837.1"/>
    </source>
</evidence>
<name>A0A0B6X1F9_9BACT</name>
<keyword evidence="2 6" id="KW-0031">Aminopeptidase</keyword>
<dbReference type="InterPro" id="IPR043504">
    <property type="entry name" value="Peptidase_S1_PA_chymotrypsin"/>
</dbReference>
<dbReference type="Gene3D" id="2.40.10.10">
    <property type="entry name" value="Trypsin-like serine proteases"/>
    <property type="match status" value="1"/>
</dbReference>
<dbReference type="EMBL" id="CBXV010000008">
    <property type="protein sequence ID" value="CDM66837.1"/>
    <property type="molecule type" value="Genomic_DNA"/>
</dbReference>
<dbReference type="GO" id="GO:0006508">
    <property type="term" value="P:proteolysis"/>
    <property type="evidence" value="ECO:0007669"/>
    <property type="project" value="UniProtKB-KW"/>
</dbReference>
<keyword evidence="5 6" id="KW-0378">Hydrolase</keyword>
<comment type="similarity">
    <text evidence="1 6">Belongs to the peptidase S46 family.</text>
</comment>
<evidence type="ECO:0000256" key="1">
    <source>
        <dbReference type="ARBA" id="ARBA00010491"/>
    </source>
</evidence>
<dbReference type="OrthoDB" id="9805367at2"/>
<evidence type="ECO:0000256" key="4">
    <source>
        <dbReference type="ARBA" id="ARBA00022729"/>
    </source>
</evidence>
<protein>
    <recommendedName>
        <fullName evidence="6">Dipeptidyl-peptidase</fullName>
        <ecNumber evidence="6">3.4.14.-</ecNumber>
    </recommendedName>
</protein>
<dbReference type="Proteomes" id="UP000031518">
    <property type="component" value="Unassembled WGS sequence"/>
</dbReference>
<dbReference type="GO" id="GO:0043171">
    <property type="term" value="P:peptide catabolic process"/>
    <property type="evidence" value="ECO:0007669"/>
    <property type="project" value="UniProtKB-UniRule"/>
</dbReference>
<dbReference type="PANTHER" id="PTHR38469">
    <property type="entry name" value="PERIPLASMIC PEPTIDASE SUBFAMILY S1B"/>
    <property type="match status" value="1"/>
</dbReference>
<dbReference type="STRING" id="454194.PYK22_02875"/>
<feature type="chain" id="PRO_5022984020" description="Dipeptidyl-peptidase" evidence="6">
    <location>
        <begin position="27"/>
        <end position="694"/>
    </location>
</feature>
<evidence type="ECO:0000256" key="2">
    <source>
        <dbReference type="ARBA" id="ARBA00022438"/>
    </source>
</evidence>
<sequence precursor="true">MRSQRAWSLFLIALIWLSSLSPVIHADEGMWPFNNVPKAEIKRRYGFEVTDAWLRKVQLASVRFNNGGSGSFVSPDGLVLTNHHIASDTLAKLSTPERDLVKQGFYARTRAEELRAPDLELNVLVDIEDVTDRVNAAVKPGMSPAEANAARRAAIAAIEKESLEKTGLRSDVVTLYQGGQYNLYRYKRYTDVRLVFAPEFQIAFFGGDPDNFTYPRYCLDMALFRVYENGQPAHVENYLKWSPAGARDGELVFVSGHPGSTQRLNTVAHLEYLRDFGLPLLIRWLEVTRAALLEYSRKGEEQARRAQEDLFGVENSLKALRGQLEGLKDPKIIARKREAEAALRAFVAADARRQREYGDAWDAIARARASLASYERERRFLEGGWGFNSRLFDIARTLVRLAEENEKPDAERLPEYTTARRESLELQLYSPAPIYDDFEQIKLAASLRFMRDELGAANPVVQKVLAGKTPEERAAELVSGTKLKDVAYRKQLAAGGSRAIEESKDPMIELARAVDAEARAVRKRYEDEVVGVEREAYAKIARALFEKEGTKIYPDATFTLRLSYGAVRGYMENGKFIPPFTFFAGLYERAAQHGNKTPYQLPPRWSERKAALNLRTPFNFVSTNDIIGGNSGSPVINRNAELVGLIFDGNIQSLVGNFVYDDTQNRAIAVDVRGMIEALRKIYGAEELVQELLR</sequence>
<reference evidence="7 8" key="1">
    <citation type="submission" date="2013-12" db="EMBL/GenBank/DDBJ databases">
        <authorList>
            <person name="Stott M."/>
        </authorList>
    </citation>
    <scope>NUCLEOTIDE SEQUENCE [LARGE SCALE GENOMIC DNA]</scope>
    <source>
        <strain evidence="7 8">K22</strain>
    </source>
</reference>
<keyword evidence="6" id="KW-0720">Serine protease</keyword>
<evidence type="ECO:0000256" key="6">
    <source>
        <dbReference type="RuleBase" id="RU366067"/>
    </source>
</evidence>
<dbReference type="GO" id="GO:0070009">
    <property type="term" value="F:serine-type aminopeptidase activity"/>
    <property type="evidence" value="ECO:0007669"/>
    <property type="project" value="UniProtKB-UniRule"/>
</dbReference>